<name>A0AAV4RVM2_CAEEX</name>
<sequence length="136" mass="15708">MNKKINHFILFLDIPNPVIFKNLSLLSRTSIFHSGGIDHDVCHKSKYPILPEKRHRLKERVNSSIHPFHRIGNRVIPQTKTPSSAQGRNALSVRPLPPPLTDTEREQPSERDHWVKKEVGKILGCKDTRKKKRGRN</sequence>
<evidence type="ECO:0000313" key="3">
    <source>
        <dbReference type="Proteomes" id="UP001054945"/>
    </source>
</evidence>
<keyword evidence="3" id="KW-1185">Reference proteome</keyword>
<evidence type="ECO:0000313" key="2">
    <source>
        <dbReference type="EMBL" id="GIY24991.1"/>
    </source>
</evidence>
<proteinExistence type="predicted"/>
<feature type="compositionally biased region" description="Basic and acidic residues" evidence="1">
    <location>
        <begin position="102"/>
        <end position="127"/>
    </location>
</feature>
<accession>A0AAV4RVM2</accession>
<feature type="region of interest" description="Disordered" evidence="1">
    <location>
        <begin position="70"/>
        <end position="136"/>
    </location>
</feature>
<organism evidence="2 3">
    <name type="scientific">Caerostris extrusa</name>
    <name type="common">Bark spider</name>
    <name type="synonym">Caerostris bankana</name>
    <dbReference type="NCBI Taxonomy" id="172846"/>
    <lineage>
        <taxon>Eukaryota</taxon>
        <taxon>Metazoa</taxon>
        <taxon>Ecdysozoa</taxon>
        <taxon>Arthropoda</taxon>
        <taxon>Chelicerata</taxon>
        <taxon>Arachnida</taxon>
        <taxon>Araneae</taxon>
        <taxon>Araneomorphae</taxon>
        <taxon>Entelegynae</taxon>
        <taxon>Araneoidea</taxon>
        <taxon>Araneidae</taxon>
        <taxon>Caerostris</taxon>
    </lineage>
</organism>
<protein>
    <submittedName>
        <fullName evidence="2">Uncharacterized protein</fullName>
    </submittedName>
</protein>
<feature type="compositionally biased region" description="Polar residues" evidence="1">
    <location>
        <begin position="76"/>
        <end position="89"/>
    </location>
</feature>
<dbReference type="AlphaFoldDB" id="A0AAV4RVM2"/>
<dbReference type="EMBL" id="BPLR01008475">
    <property type="protein sequence ID" value="GIY24991.1"/>
    <property type="molecule type" value="Genomic_DNA"/>
</dbReference>
<dbReference type="Proteomes" id="UP001054945">
    <property type="component" value="Unassembled WGS sequence"/>
</dbReference>
<reference evidence="2 3" key="1">
    <citation type="submission" date="2021-06" db="EMBL/GenBank/DDBJ databases">
        <title>Caerostris extrusa draft genome.</title>
        <authorList>
            <person name="Kono N."/>
            <person name="Arakawa K."/>
        </authorList>
    </citation>
    <scope>NUCLEOTIDE SEQUENCE [LARGE SCALE GENOMIC DNA]</scope>
</reference>
<gene>
    <name evidence="2" type="ORF">CEXT_529321</name>
</gene>
<comment type="caution">
    <text evidence="2">The sequence shown here is derived from an EMBL/GenBank/DDBJ whole genome shotgun (WGS) entry which is preliminary data.</text>
</comment>
<evidence type="ECO:0000256" key="1">
    <source>
        <dbReference type="SAM" id="MobiDB-lite"/>
    </source>
</evidence>